<dbReference type="Gene3D" id="1.10.10.10">
    <property type="entry name" value="Winged helix-like DNA-binding domain superfamily/Winged helix DNA-binding domain"/>
    <property type="match status" value="1"/>
</dbReference>
<dbReference type="SMART" id="SM00347">
    <property type="entry name" value="HTH_MARR"/>
    <property type="match status" value="1"/>
</dbReference>
<dbReference type="SUPFAM" id="SSF46785">
    <property type="entry name" value="Winged helix' DNA-binding domain"/>
    <property type="match status" value="1"/>
</dbReference>
<dbReference type="RefSeq" id="WP_238308644.1">
    <property type="nucleotide sequence ID" value="NZ_BPRE01000020.1"/>
</dbReference>
<dbReference type="InterPro" id="IPR036390">
    <property type="entry name" value="WH_DNA-bd_sf"/>
</dbReference>
<comment type="caution">
    <text evidence="2">The sequence shown here is derived from an EMBL/GenBank/DDBJ whole genome shotgun (WGS) entry which is preliminary data.</text>
</comment>
<evidence type="ECO:0000259" key="1">
    <source>
        <dbReference type="SMART" id="SM00347"/>
    </source>
</evidence>
<reference evidence="2" key="1">
    <citation type="journal article" date="2021" name="Front. Microbiol.">
        <title>Comprehensive Comparative Genomics and Phenotyping of Methylobacterium Species.</title>
        <authorList>
            <person name="Alessa O."/>
            <person name="Ogura Y."/>
            <person name="Fujitani Y."/>
            <person name="Takami H."/>
            <person name="Hayashi T."/>
            <person name="Sahin N."/>
            <person name="Tani A."/>
        </authorList>
    </citation>
    <scope>NUCLEOTIDE SEQUENCE</scope>
    <source>
        <strain evidence="2">DSM 14458</strain>
    </source>
</reference>
<reference evidence="2" key="2">
    <citation type="submission" date="2021-08" db="EMBL/GenBank/DDBJ databases">
        <authorList>
            <person name="Tani A."/>
            <person name="Ola A."/>
            <person name="Ogura Y."/>
            <person name="Katsura K."/>
            <person name="Hayashi T."/>
        </authorList>
    </citation>
    <scope>NUCLEOTIDE SEQUENCE</scope>
    <source>
        <strain evidence="2">DSM 14458</strain>
    </source>
</reference>
<dbReference type="EMBL" id="BPRE01000020">
    <property type="protein sequence ID" value="GJE78062.1"/>
    <property type="molecule type" value="Genomic_DNA"/>
</dbReference>
<organism evidence="2 3">
    <name type="scientific">Methylorubrum suomiense</name>
    <dbReference type="NCBI Taxonomy" id="144191"/>
    <lineage>
        <taxon>Bacteria</taxon>
        <taxon>Pseudomonadati</taxon>
        <taxon>Pseudomonadota</taxon>
        <taxon>Alphaproteobacteria</taxon>
        <taxon>Hyphomicrobiales</taxon>
        <taxon>Methylobacteriaceae</taxon>
        <taxon>Methylorubrum</taxon>
    </lineage>
</organism>
<protein>
    <recommendedName>
        <fullName evidence="1">HTH marR-type domain-containing protein</fullName>
    </recommendedName>
</protein>
<gene>
    <name evidence="2" type="ORF">BGCPKDLD_4673</name>
</gene>
<dbReference type="InterPro" id="IPR036388">
    <property type="entry name" value="WH-like_DNA-bd_sf"/>
</dbReference>
<dbReference type="Pfam" id="PF12802">
    <property type="entry name" value="MarR_2"/>
    <property type="match status" value="1"/>
</dbReference>
<accession>A0ABQ4V4J2</accession>
<name>A0ABQ4V4J2_9HYPH</name>
<keyword evidence="3" id="KW-1185">Reference proteome</keyword>
<evidence type="ECO:0000313" key="2">
    <source>
        <dbReference type="EMBL" id="GJE78062.1"/>
    </source>
</evidence>
<sequence length="142" mass="15534">MTQPNPTDTLIELGDAFERIAPNLTLRDCRAFVFVARNEPASLQQVQEHLAVPQSTASRTVARLNGTGAGLIDHVADPDSRRRARLTLSPKGRELIARLAVILTVLTLTVADQGLWHDPFPDDPPGYDACADTTTFRCERTG</sequence>
<dbReference type="Proteomes" id="UP001055093">
    <property type="component" value="Unassembled WGS sequence"/>
</dbReference>
<proteinExistence type="predicted"/>
<dbReference type="InterPro" id="IPR000835">
    <property type="entry name" value="HTH_MarR-typ"/>
</dbReference>
<feature type="domain" description="HTH marR-type" evidence="1">
    <location>
        <begin position="18"/>
        <end position="124"/>
    </location>
</feature>
<evidence type="ECO:0000313" key="3">
    <source>
        <dbReference type="Proteomes" id="UP001055093"/>
    </source>
</evidence>